<evidence type="ECO:0000313" key="1">
    <source>
        <dbReference type="EMBL" id="RED60627.1"/>
    </source>
</evidence>
<evidence type="ECO:0000313" key="2">
    <source>
        <dbReference type="Proteomes" id="UP000256977"/>
    </source>
</evidence>
<keyword evidence="2" id="KW-1185">Reference proteome</keyword>
<dbReference type="EMBL" id="QRDZ01000029">
    <property type="protein sequence ID" value="RED60627.1"/>
    <property type="molecule type" value="Genomic_DNA"/>
</dbReference>
<protein>
    <submittedName>
        <fullName evidence="1">Uncharacterized protein</fullName>
    </submittedName>
</protein>
<dbReference type="Proteomes" id="UP000256977">
    <property type="component" value="Unassembled WGS sequence"/>
</dbReference>
<reference evidence="1 2" key="1">
    <citation type="submission" date="2018-07" db="EMBL/GenBank/DDBJ databases">
        <title>Genomic Encyclopedia of Type Strains, Phase III (KMG-III): the genomes of soil and plant-associated and newly described type strains.</title>
        <authorList>
            <person name="Whitman W."/>
        </authorList>
    </citation>
    <scope>NUCLEOTIDE SEQUENCE [LARGE SCALE GENOMIC DNA]</scope>
    <source>
        <strain evidence="1 2">CECT 7287</strain>
    </source>
</reference>
<dbReference type="AlphaFoldDB" id="A0A3D9IG52"/>
<comment type="caution">
    <text evidence="1">The sequence shown here is derived from an EMBL/GenBank/DDBJ whole genome shotgun (WGS) entry which is preliminary data.</text>
</comment>
<accession>A0A3D9IG52</accession>
<organism evidence="1 2">
    <name type="scientific">Cohnella phaseoli</name>
    <dbReference type="NCBI Taxonomy" id="456490"/>
    <lineage>
        <taxon>Bacteria</taxon>
        <taxon>Bacillati</taxon>
        <taxon>Bacillota</taxon>
        <taxon>Bacilli</taxon>
        <taxon>Bacillales</taxon>
        <taxon>Paenibacillaceae</taxon>
        <taxon>Cohnella</taxon>
    </lineage>
</organism>
<gene>
    <name evidence="1" type="ORF">DFP98_12940</name>
</gene>
<name>A0A3D9IG52_9BACL</name>
<dbReference type="RefSeq" id="WP_116064070.1">
    <property type="nucleotide sequence ID" value="NZ_QRDZ01000029.1"/>
</dbReference>
<dbReference type="OrthoDB" id="2680163at2"/>
<proteinExistence type="predicted"/>
<sequence length="97" mass="11342">MATMMTNWEVVTTDDARTVRLCEEFGDRYGFTACETTTLKLCLLYGLSDEEIVLYTKTEPQQLRARLDCIMGKTRTHTSRELQALFLRYMLHRLPTQ</sequence>